<accession>A0A1I7W9E9</accession>
<keyword evidence="1" id="KW-1185">Reference proteome</keyword>
<dbReference type="Proteomes" id="UP000095283">
    <property type="component" value="Unplaced"/>
</dbReference>
<organism evidence="1 2">
    <name type="scientific">Heterorhabditis bacteriophora</name>
    <name type="common">Entomopathogenic nematode worm</name>
    <dbReference type="NCBI Taxonomy" id="37862"/>
    <lineage>
        <taxon>Eukaryota</taxon>
        <taxon>Metazoa</taxon>
        <taxon>Ecdysozoa</taxon>
        <taxon>Nematoda</taxon>
        <taxon>Chromadorea</taxon>
        <taxon>Rhabditida</taxon>
        <taxon>Rhabditina</taxon>
        <taxon>Rhabditomorpha</taxon>
        <taxon>Strongyloidea</taxon>
        <taxon>Heterorhabditidae</taxon>
        <taxon>Heterorhabditis</taxon>
    </lineage>
</organism>
<protein>
    <submittedName>
        <fullName evidence="2">Uncharacterized protein</fullName>
    </submittedName>
</protein>
<sequence length="97" mass="11507">MYLYIYIISDKMRELKNWRQNVSVNNPSFATLPTLFRSVFVFLSGINAKISKYLRSQSNKIMNKLKSKSNIEFLPLSNKSIIQRKREEKKDEVVKFI</sequence>
<dbReference type="AlphaFoldDB" id="A0A1I7W9E9"/>
<dbReference type="WBParaSite" id="Hba_01287">
    <property type="protein sequence ID" value="Hba_01287"/>
    <property type="gene ID" value="Hba_01287"/>
</dbReference>
<proteinExistence type="predicted"/>
<evidence type="ECO:0000313" key="1">
    <source>
        <dbReference type="Proteomes" id="UP000095283"/>
    </source>
</evidence>
<reference evidence="2" key="1">
    <citation type="submission" date="2016-11" db="UniProtKB">
        <authorList>
            <consortium name="WormBaseParasite"/>
        </authorList>
    </citation>
    <scope>IDENTIFICATION</scope>
</reference>
<evidence type="ECO:0000313" key="2">
    <source>
        <dbReference type="WBParaSite" id="Hba_01287"/>
    </source>
</evidence>
<name>A0A1I7W9E9_HETBA</name>